<dbReference type="InterPro" id="IPR020846">
    <property type="entry name" value="MFS_dom"/>
</dbReference>
<feature type="transmembrane region" description="Helical" evidence="7">
    <location>
        <begin position="351"/>
        <end position="370"/>
    </location>
</feature>
<feature type="transmembrane region" description="Helical" evidence="7">
    <location>
        <begin position="97"/>
        <end position="120"/>
    </location>
</feature>
<dbReference type="Gene3D" id="1.20.1250.20">
    <property type="entry name" value="MFS general substrate transporter like domains"/>
    <property type="match status" value="2"/>
</dbReference>
<evidence type="ECO:0000256" key="7">
    <source>
        <dbReference type="SAM" id="Phobius"/>
    </source>
</evidence>
<dbReference type="GO" id="GO:0022857">
    <property type="term" value="F:transmembrane transporter activity"/>
    <property type="evidence" value="ECO:0007669"/>
    <property type="project" value="InterPro"/>
</dbReference>
<dbReference type="InterPro" id="IPR050189">
    <property type="entry name" value="MFS_Efflux_Transporters"/>
</dbReference>
<dbReference type="InterPro" id="IPR011701">
    <property type="entry name" value="MFS"/>
</dbReference>
<evidence type="ECO:0000256" key="5">
    <source>
        <dbReference type="ARBA" id="ARBA00022989"/>
    </source>
</evidence>
<organism evidence="9 10">
    <name type="scientific">Sulfobacillus benefaciens</name>
    <dbReference type="NCBI Taxonomy" id="453960"/>
    <lineage>
        <taxon>Bacteria</taxon>
        <taxon>Bacillati</taxon>
        <taxon>Bacillota</taxon>
        <taxon>Clostridia</taxon>
        <taxon>Eubacteriales</taxon>
        <taxon>Clostridiales Family XVII. Incertae Sedis</taxon>
        <taxon>Sulfobacillus</taxon>
    </lineage>
</organism>
<dbReference type="PANTHER" id="PTHR43124">
    <property type="entry name" value="PURINE EFFLUX PUMP PBUE"/>
    <property type="match status" value="1"/>
</dbReference>
<accession>A0A2T2WS89</accession>
<evidence type="ECO:0000256" key="4">
    <source>
        <dbReference type="ARBA" id="ARBA00022692"/>
    </source>
</evidence>
<evidence type="ECO:0000256" key="2">
    <source>
        <dbReference type="ARBA" id="ARBA00022448"/>
    </source>
</evidence>
<dbReference type="Pfam" id="PF07690">
    <property type="entry name" value="MFS_1"/>
    <property type="match status" value="2"/>
</dbReference>
<comment type="subcellular location">
    <subcellularLocation>
        <location evidence="1">Cell membrane</location>
        <topology evidence="1">Multi-pass membrane protein</topology>
    </subcellularLocation>
</comment>
<dbReference type="PROSITE" id="PS50850">
    <property type="entry name" value="MFS"/>
    <property type="match status" value="1"/>
</dbReference>
<keyword evidence="5 7" id="KW-1133">Transmembrane helix</keyword>
<keyword evidence="3" id="KW-1003">Cell membrane</keyword>
<feature type="transmembrane region" description="Helical" evidence="7">
    <location>
        <begin position="12"/>
        <end position="33"/>
    </location>
</feature>
<evidence type="ECO:0000256" key="3">
    <source>
        <dbReference type="ARBA" id="ARBA00022475"/>
    </source>
</evidence>
<dbReference type="CDD" id="cd17324">
    <property type="entry name" value="MFS_NepI_like"/>
    <property type="match status" value="1"/>
</dbReference>
<dbReference type="InterPro" id="IPR036259">
    <property type="entry name" value="MFS_trans_sf"/>
</dbReference>
<dbReference type="GO" id="GO:0005886">
    <property type="term" value="C:plasma membrane"/>
    <property type="evidence" value="ECO:0007669"/>
    <property type="project" value="UniProtKB-SubCell"/>
</dbReference>
<evidence type="ECO:0000313" key="10">
    <source>
        <dbReference type="Proteomes" id="UP000242699"/>
    </source>
</evidence>
<feature type="domain" description="Major facilitator superfamily (MFS) profile" evidence="8">
    <location>
        <begin position="8"/>
        <end position="372"/>
    </location>
</feature>
<comment type="caution">
    <text evidence="9">The sequence shown here is derived from an EMBL/GenBank/DDBJ whole genome shotgun (WGS) entry which is preliminary data.</text>
</comment>
<feature type="transmembrane region" description="Helical" evidence="7">
    <location>
        <begin position="132"/>
        <end position="152"/>
    </location>
</feature>
<dbReference type="AlphaFoldDB" id="A0A2T2WS89"/>
<feature type="transmembrane region" description="Helical" evidence="7">
    <location>
        <begin position="291"/>
        <end position="313"/>
    </location>
</feature>
<feature type="transmembrane region" description="Helical" evidence="7">
    <location>
        <begin position="268"/>
        <end position="285"/>
    </location>
</feature>
<proteinExistence type="predicted"/>
<keyword evidence="6 7" id="KW-0472">Membrane</keyword>
<feature type="transmembrane region" description="Helical" evidence="7">
    <location>
        <begin position="72"/>
        <end position="91"/>
    </location>
</feature>
<feature type="transmembrane region" description="Helical" evidence="7">
    <location>
        <begin position="203"/>
        <end position="223"/>
    </location>
</feature>
<dbReference type="Proteomes" id="UP000242699">
    <property type="component" value="Unassembled WGS sequence"/>
</dbReference>
<gene>
    <name evidence="9" type="ORF">C7B43_17545</name>
</gene>
<keyword evidence="4 7" id="KW-0812">Transmembrane</keyword>
<keyword evidence="2" id="KW-0813">Transport</keyword>
<evidence type="ECO:0000313" key="9">
    <source>
        <dbReference type="EMBL" id="PSR25101.1"/>
    </source>
</evidence>
<protein>
    <recommendedName>
        <fullName evidence="8">Major facilitator superfamily (MFS) profile domain-containing protein</fullName>
    </recommendedName>
</protein>
<dbReference type="EMBL" id="PXYT01000060">
    <property type="protein sequence ID" value="PSR25101.1"/>
    <property type="molecule type" value="Genomic_DNA"/>
</dbReference>
<name>A0A2T2WS89_9FIRM</name>
<reference evidence="9 10" key="1">
    <citation type="journal article" date="2014" name="BMC Genomics">
        <title>Comparison of environmental and isolate Sulfobacillus genomes reveals diverse carbon, sulfur, nitrogen, and hydrogen metabolisms.</title>
        <authorList>
            <person name="Justice N.B."/>
            <person name="Norman A."/>
            <person name="Brown C.T."/>
            <person name="Singh A."/>
            <person name="Thomas B.C."/>
            <person name="Banfield J.F."/>
        </authorList>
    </citation>
    <scope>NUCLEOTIDE SEQUENCE [LARGE SCALE GENOMIC DNA]</scope>
    <source>
        <strain evidence="9">AMDSBA1</strain>
    </source>
</reference>
<evidence type="ECO:0000256" key="1">
    <source>
        <dbReference type="ARBA" id="ARBA00004651"/>
    </source>
</evidence>
<sequence length="372" mass="40843">MTATGRHHPLWYFGQTFVIGLDLYIVSPLLPAISRQYDQPPGRVSLLVTGFALTYAASSPVWGLFSERCPRRVMALLSLTVFQIGDIMTALQPSYFWLTFSRAVTAAGAAGFTPALYAYIADTTPLQHRAGTMSVASAGFSTATFLGIPLGLMIANVWAWPAAFWLVFFLSLFSWFVTWRLWKPTRPPMYRHSNSICPDSRLAWNYGLTMLAFASFGSVYTYLPLDLTQHVHFSSGRLTWFMMAFGLFGLLGTLAAGYLSDRAGHVRVVRWGLLIEVVVLLGLLHPWTGGFLWAILLLFSMVTSYTPVLKALASFKGAKGLALSWNNAAMYVGLSAGSWGMASVWPLGMSAIYLGAAILATGAFILSLYLHV</sequence>
<feature type="transmembrane region" description="Helical" evidence="7">
    <location>
        <begin position="238"/>
        <end position="259"/>
    </location>
</feature>
<dbReference type="PANTHER" id="PTHR43124:SF3">
    <property type="entry name" value="CHLORAMPHENICOL EFFLUX PUMP RV0191"/>
    <property type="match status" value="1"/>
</dbReference>
<evidence type="ECO:0000259" key="8">
    <source>
        <dbReference type="PROSITE" id="PS50850"/>
    </source>
</evidence>
<dbReference type="SUPFAM" id="SSF103473">
    <property type="entry name" value="MFS general substrate transporter"/>
    <property type="match status" value="1"/>
</dbReference>
<feature type="transmembrane region" description="Helical" evidence="7">
    <location>
        <begin position="325"/>
        <end position="345"/>
    </location>
</feature>
<feature type="transmembrane region" description="Helical" evidence="7">
    <location>
        <begin position="158"/>
        <end position="182"/>
    </location>
</feature>
<evidence type="ECO:0000256" key="6">
    <source>
        <dbReference type="ARBA" id="ARBA00023136"/>
    </source>
</evidence>
<feature type="transmembrane region" description="Helical" evidence="7">
    <location>
        <begin position="45"/>
        <end position="65"/>
    </location>
</feature>